<dbReference type="eggNOG" id="COG3193">
    <property type="taxonomic scope" value="Bacteria"/>
</dbReference>
<evidence type="ECO:0000313" key="2">
    <source>
        <dbReference type="Proteomes" id="UP000002432"/>
    </source>
</evidence>
<dbReference type="AlphaFoldDB" id="Q1IJC2"/>
<organism evidence="1 2">
    <name type="scientific">Koribacter versatilis (strain Ellin345)</name>
    <dbReference type="NCBI Taxonomy" id="204669"/>
    <lineage>
        <taxon>Bacteria</taxon>
        <taxon>Pseudomonadati</taxon>
        <taxon>Acidobacteriota</taxon>
        <taxon>Terriglobia</taxon>
        <taxon>Terriglobales</taxon>
        <taxon>Candidatus Korobacteraceae</taxon>
        <taxon>Candidatus Korobacter</taxon>
    </lineage>
</organism>
<keyword evidence="2" id="KW-1185">Reference proteome</keyword>
<proteinExistence type="predicted"/>
<dbReference type="Gene3D" id="3.30.450.150">
    <property type="entry name" value="Haem-degrading domain"/>
    <property type="match status" value="1"/>
</dbReference>
<accession>Q1IJC2</accession>
<dbReference type="SUPFAM" id="SSF143744">
    <property type="entry name" value="GlcG-like"/>
    <property type="match status" value="1"/>
</dbReference>
<dbReference type="RefSeq" id="WP_011524827.1">
    <property type="nucleotide sequence ID" value="NC_008009.1"/>
</dbReference>
<evidence type="ECO:0008006" key="3">
    <source>
        <dbReference type="Google" id="ProtNLM"/>
    </source>
</evidence>
<dbReference type="InterPro" id="IPR052517">
    <property type="entry name" value="GlcG_carb_metab_protein"/>
</dbReference>
<protein>
    <recommendedName>
        <fullName evidence="3">GlcG protein</fullName>
    </recommendedName>
</protein>
<dbReference type="KEGG" id="aba:Acid345_4028"/>
<dbReference type="Pfam" id="PF03928">
    <property type="entry name" value="HbpS-like"/>
    <property type="match status" value="1"/>
</dbReference>
<reference evidence="1 2" key="1">
    <citation type="journal article" date="2009" name="Appl. Environ. Microbiol.">
        <title>Three genomes from the phylum Acidobacteria provide insight into the lifestyles of these microorganisms in soils.</title>
        <authorList>
            <person name="Ward N.L."/>
            <person name="Challacombe J.F."/>
            <person name="Janssen P.H."/>
            <person name="Henrissat B."/>
            <person name="Coutinho P.M."/>
            <person name="Wu M."/>
            <person name="Xie G."/>
            <person name="Haft D.H."/>
            <person name="Sait M."/>
            <person name="Badger J."/>
            <person name="Barabote R.D."/>
            <person name="Bradley B."/>
            <person name="Brettin T.S."/>
            <person name="Brinkac L.M."/>
            <person name="Bruce D."/>
            <person name="Creasy T."/>
            <person name="Daugherty S.C."/>
            <person name="Davidsen T.M."/>
            <person name="DeBoy R.T."/>
            <person name="Detter J.C."/>
            <person name="Dodson R.J."/>
            <person name="Durkin A.S."/>
            <person name="Ganapathy A."/>
            <person name="Gwinn-Giglio M."/>
            <person name="Han C.S."/>
            <person name="Khouri H."/>
            <person name="Kiss H."/>
            <person name="Kothari S.P."/>
            <person name="Madupu R."/>
            <person name="Nelson K.E."/>
            <person name="Nelson W.C."/>
            <person name="Paulsen I."/>
            <person name="Penn K."/>
            <person name="Ren Q."/>
            <person name="Rosovitz M.J."/>
            <person name="Selengut J.D."/>
            <person name="Shrivastava S."/>
            <person name="Sullivan S.A."/>
            <person name="Tapia R."/>
            <person name="Thompson L.S."/>
            <person name="Watkins K.L."/>
            <person name="Yang Q."/>
            <person name="Yu C."/>
            <person name="Zafar N."/>
            <person name="Zhou L."/>
            <person name="Kuske C.R."/>
        </authorList>
    </citation>
    <scope>NUCLEOTIDE SEQUENCE [LARGE SCALE GENOMIC DNA]</scope>
    <source>
        <strain evidence="1 2">Ellin345</strain>
    </source>
</reference>
<dbReference type="PANTHER" id="PTHR34309">
    <property type="entry name" value="SLR1406 PROTEIN"/>
    <property type="match status" value="1"/>
</dbReference>
<dbReference type="EMBL" id="CP000360">
    <property type="protein sequence ID" value="ABF43028.1"/>
    <property type="molecule type" value="Genomic_DNA"/>
</dbReference>
<sequence>MASNESATVMEAQPSTNPLDAIPDQIPFDIPYGSPISLDRALAVINAAVAEAKKRNWKMNIAVVDSGGNLVAFQRMDGAMLASIQIAEHKARAGATFRRETKVFEDGIQLMHLNYLLAFDGVIASRGGIPLVEHGAIIGAIGSSGGTDSQDEVVSKAGAAVINRT</sequence>
<gene>
    <name evidence="1" type="ordered locus">Acid345_4028</name>
</gene>
<dbReference type="OrthoDB" id="9778896at2"/>
<dbReference type="InterPro" id="IPR005624">
    <property type="entry name" value="PduO/GlcC-like"/>
</dbReference>
<dbReference type="InterPro" id="IPR038084">
    <property type="entry name" value="PduO/GlcC-like_sf"/>
</dbReference>
<evidence type="ECO:0000313" key="1">
    <source>
        <dbReference type="EMBL" id="ABF43028.1"/>
    </source>
</evidence>
<dbReference type="EnsemblBacteria" id="ABF43028">
    <property type="protein sequence ID" value="ABF43028"/>
    <property type="gene ID" value="Acid345_4028"/>
</dbReference>
<dbReference type="STRING" id="204669.Acid345_4028"/>
<dbReference type="PANTHER" id="PTHR34309:SF1">
    <property type="entry name" value="PROTEIN GLCG"/>
    <property type="match status" value="1"/>
</dbReference>
<dbReference type="Proteomes" id="UP000002432">
    <property type="component" value="Chromosome"/>
</dbReference>
<dbReference type="HOGENOM" id="CLU_103773_1_1_0"/>
<name>Q1IJC2_KORVE</name>